<evidence type="ECO:0000256" key="1">
    <source>
        <dbReference type="SAM" id="MobiDB-lite"/>
    </source>
</evidence>
<dbReference type="AlphaFoldDB" id="A0A6J4TIG7"/>
<gene>
    <name evidence="2" type="ORF">AVDCRST_MAG13-3601</name>
</gene>
<feature type="compositionally biased region" description="Basic residues" evidence="1">
    <location>
        <begin position="7"/>
        <end position="30"/>
    </location>
</feature>
<accession>A0A6J4TIG7</accession>
<reference evidence="2" key="1">
    <citation type="submission" date="2020-02" db="EMBL/GenBank/DDBJ databases">
        <authorList>
            <person name="Meier V. D."/>
        </authorList>
    </citation>
    <scope>NUCLEOTIDE SEQUENCE</scope>
    <source>
        <strain evidence="2">AVDCRST_MAG13</strain>
    </source>
</reference>
<organism evidence="2">
    <name type="scientific">uncultured Solirubrobacteraceae bacterium</name>
    <dbReference type="NCBI Taxonomy" id="1162706"/>
    <lineage>
        <taxon>Bacteria</taxon>
        <taxon>Bacillati</taxon>
        <taxon>Actinomycetota</taxon>
        <taxon>Thermoleophilia</taxon>
        <taxon>Solirubrobacterales</taxon>
        <taxon>Solirubrobacteraceae</taxon>
        <taxon>environmental samples</taxon>
    </lineage>
</organism>
<feature type="region of interest" description="Disordered" evidence="1">
    <location>
        <begin position="1"/>
        <end position="30"/>
    </location>
</feature>
<evidence type="ECO:0000313" key="2">
    <source>
        <dbReference type="EMBL" id="CAA9524095.1"/>
    </source>
</evidence>
<protein>
    <submittedName>
        <fullName evidence="2">Uncharacterized protein</fullName>
    </submittedName>
</protein>
<dbReference type="EMBL" id="CADCVO010000557">
    <property type="protein sequence ID" value="CAA9524095.1"/>
    <property type="molecule type" value="Genomic_DNA"/>
</dbReference>
<feature type="non-terminal residue" evidence="2">
    <location>
        <position position="1"/>
    </location>
</feature>
<sequence>RPVERSGRRRLIHPPARRVAPHCRRPPGGL</sequence>
<proteinExistence type="predicted"/>
<feature type="non-terminal residue" evidence="2">
    <location>
        <position position="30"/>
    </location>
</feature>
<name>A0A6J4TIG7_9ACTN</name>